<evidence type="ECO:0000313" key="1">
    <source>
        <dbReference type="EMBL" id="AFX99661.1"/>
    </source>
</evidence>
<dbReference type="Proteomes" id="UP000010077">
    <property type="component" value="Chromosome"/>
</dbReference>
<evidence type="ECO:0000313" key="2">
    <source>
        <dbReference type="Proteomes" id="UP000010077"/>
    </source>
</evidence>
<dbReference type="STRING" id="1193729.A1OE_1492"/>
<reference evidence="1 2" key="1">
    <citation type="journal article" date="2012" name="Proc. Natl. Acad. Sci. U.S.A.">
        <title>Genome streamlining and chemical defense in a coral reef symbiosis.</title>
        <authorList>
            <person name="Kwan J.C."/>
            <person name="Donia M.S."/>
            <person name="Han A.W."/>
            <person name="Hirose E."/>
            <person name="Haygood M.G."/>
            <person name="Schmidt E.W."/>
        </authorList>
    </citation>
    <scope>NUCLEOTIDE SEQUENCE [LARGE SCALE GENOMIC DNA]</scope>
    <source>
        <strain evidence="1 2">L2</strain>
    </source>
</reference>
<dbReference type="EMBL" id="CP003539">
    <property type="protein sequence ID" value="AFX99661.1"/>
    <property type="molecule type" value="Genomic_DNA"/>
</dbReference>
<accession>K7ZDM6</accession>
<dbReference type="AlphaFoldDB" id="K7ZDM6"/>
<organism evidence="1 2">
    <name type="scientific">Candidatus Endolissoclinum faulkneri L2</name>
    <dbReference type="NCBI Taxonomy" id="1193729"/>
    <lineage>
        <taxon>Bacteria</taxon>
        <taxon>Pseudomonadati</taxon>
        <taxon>Pseudomonadota</taxon>
        <taxon>Alphaproteobacteria</taxon>
        <taxon>Rhodospirillales</taxon>
        <taxon>Rhodospirillaceae</taxon>
        <taxon>Candidatus Endolissoclinum</taxon>
    </lineage>
</organism>
<gene>
    <name evidence="1" type="ORF">A1OE_1492</name>
</gene>
<proteinExistence type="predicted"/>
<dbReference type="KEGG" id="thal:A1OE_1492"/>
<sequence>MCAYTILACRYINTLENFISNNLLYIIFFLAVTKKVLNIA</sequence>
<keyword evidence="2" id="KW-1185">Reference proteome</keyword>
<name>K7ZDM6_9PROT</name>
<dbReference type="HOGENOM" id="CLU_3286572_0_0_5"/>
<protein>
    <submittedName>
        <fullName evidence="1">Uncharacterized protein</fullName>
    </submittedName>
</protein>